<dbReference type="EMBL" id="AP014548">
    <property type="protein sequence ID" value="BAO56007.1"/>
    <property type="molecule type" value="Genomic_DNA"/>
</dbReference>
<evidence type="ECO:0000313" key="4">
    <source>
        <dbReference type="EMBL" id="BAO56007.1"/>
    </source>
</evidence>
<evidence type="ECO:0000313" key="5">
    <source>
        <dbReference type="Proteomes" id="UP000031760"/>
    </source>
</evidence>
<dbReference type="HOGENOM" id="CLU_354455_0_0_10"/>
<dbReference type="OrthoDB" id="975384at2"/>
<dbReference type="AlphaFoldDB" id="W8VXI9"/>
<dbReference type="Proteomes" id="UP000031760">
    <property type="component" value="Chromosome"/>
</dbReference>
<keyword evidence="1 2" id="KW-0732">Signal</keyword>
<name>W8VXI9_9FLAO</name>
<dbReference type="InterPro" id="IPR026444">
    <property type="entry name" value="Secre_tail"/>
</dbReference>
<dbReference type="NCBIfam" id="TIGR04183">
    <property type="entry name" value="Por_Secre_tail"/>
    <property type="match status" value="1"/>
</dbReference>
<dbReference type="STRING" id="1454201.NMS_1998"/>
<feature type="domain" description="Secretion system C-terminal sorting" evidence="3">
    <location>
        <begin position="715"/>
        <end position="791"/>
    </location>
</feature>
<keyword evidence="5" id="KW-1185">Reference proteome</keyword>
<evidence type="ECO:0000256" key="2">
    <source>
        <dbReference type="SAM" id="SignalP"/>
    </source>
</evidence>
<proteinExistence type="predicted"/>
<organism evidence="4 5">
    <name type="scientific">Nonlabens marinus S1-08</name>
    <dbReference type="NCBI Taxonomy" id="1454201"/>
    <lineage>
        <taxon>Bacteria</taxon>
        <taxon>Pseudomonadati</taxon>
        <taxon>Bacteroidota</taxon>
        <taxon>Flavobacteriia</taxon>
        <taxon>Flavobacteriales</taxon>
        <taxon>Flavobacteriaceae</taxon>
        <taxon>Nonlabens</taxon>
    </lineage>
</organism>
<evidence type="ECO:0000256" key="1">
    <source>
        <dbReference type="ARBA" id="ARBA00022729"/>
    </source>
</evidence>
<dbReference type="Pfam" id="PF18962">
    <property type="entry name" value="Por_Secre_tail"/>
    <property type="match status" value="1"/>
</dbReference>
<dbReference type="KEGG" id="nmf:NMS_1998"/>
<dbReference type="RefSeq" id="WP_041496509.1">
    <property type="nucleotide sequence ID" value="NZ_AP014548.1"/>
</dbReference>
<reference evidence="4 5" key="1">
    <citation type="journal article" date="2014" name="Proc. Natl. Acad. Sci. U.S.A.">
        <title>Functional characterization of flavobacteria rhodopsins reveals a unique class of light-driven chloride pump in bacteria.</title>
        <authorList>
            <person name="Yoshizawa S."/>
            <person name="Kumagai Y."/>
            <person name="Kim H."/>
            <person name="Ogura Y."/>
            <person name="Hayashi T."/>
            <person name="Iwasaki W."/>
            <person name="DeLong E.F."/>
            <person name="Kogure K."/>
        </authorList>
    </citation>
    <scope>NUCLEOTIDE SEQUENCE [LARGE SCALE GENOMIC DNA]</scope>
    <source>
        <strain evidence="4 5">S1-08</strain>
    </source>
</reference>
<gene>
    <name evidence="4" type="ORF">NMS_1998</name>
</gene>
<protein>
    <recommendedName>
        <fullName evidence="3">Secretion system C-terminal sorting domain-containing protein</fullName>
    </recommendedName>
</protein>
<evidence type="ECO:0000259" key="3">
    <source>
        <dbReference type="Pfam" id="PF18962"/>
    </source>
</evidence>
<sequence>MIKFYVSTLFSLFFATIALQAQVNYSGNGNTGFGGPVGPSSLQFSDNGTTVTGTFTKGTSDNFNNEMVIYIDSKSGGFSSTVNFNDPNSGDKLRRSIAGYGGFDGASRSVVNFPSGFEADYAIAINTGFGGLWQLIENAEFPFIDGVGNPANNTDTSFTFSFDWSELGISNSNNFKFVITYMDGFGGNGVFRSDEGYGDGLPSGNPGTDDVTFTSSLDFVGTKRTIADGVWSSTATWVNASVPTPSESIVVKNTVEADVPVTINNSLTVDGAAILTISSDQILNLNGSLTNNGTTRFASDANGTAQLISGASATVTGDLSMERFIPAFTNDRRAFRFVTSPVNSSGSIYDNWQDGGNAVAGLGTHITGSTTGANGFDATTTGASSLFTFDNTDTSTNQSAAWNPIANTDVLSLEAGKGYRLFVRGDRNYDLASSPANQPNSNVTLRALGAPVLTEPSVTLNPTAGFFSLVGNPFQAVVNFESLPKTNLNPNFVYVWNANASTRGAYATIDVSGADSPLQFIQPGQSFFVETATNGAASITFDRASRAPSQTNLTTFSVNETPSISMNLTAINGTERILVDQLKMNFDGTNDKTLNDARKLFNIDESISRKYDENTFLSIESRAVPTDQEILELDFRNYQYATYELWVNLENMEAETTAILVDQFLNTETTLDSGQNTVNYTVDTSNESANADRFKLKFDKSTAGTDEAATISWSVYPNPVSDGHLFVNVPEWNNANIGLKVTNLLGQVVINQTLDLTSSGATVINTSDIAQGMYVITLSNGDQQLSRKLMIQ</sequence>
<feature type="signal peptide" evidence="2">
    <location>
        <begin position="1"/>
        <end position="21"/>
    </location>
</feature>
<feature type="chain" id="PRO_5004914051" description="Secretion system C-terminal sorting domain-containing protein" evidence="2">
    <location>
        <begin position="22"/>
        <end position="792"/>
    </location>
</feature>
<accession>W8VXI9</accession>